<dbReference type="PANTHER" id="PTHR30032:SF8">
    <property type="entry name" value="GERMINATION-SPECIFIC N-ACETYLMURAMOYL-L-ALANINE AMIDASE"/>
    <property type="match status" value="1"/>
</dbReference>
<dbReference type="GO" id="GO:0008745">
    <property type="term" value="F:N-acetylmuramoyl-L-alanine amidase activity"/>
    <property type="evidence" value="ECO:0007669"/>
    <property type="project" value="UniProtKB-EC"/>
</dbReference>
<dbReference type="Pfam" id="PF01841">
    <property type="entry name" value="Transglut_core"/>
    <property type="match status" value="1"/>
</dbReference>
<dbReference type="Gene3D" id="3.10.620.30">
    <property type="match status" value="1"/>
</dbReference>
<dbReference type="Pfam" id="PF04122">
    <property type="entry name" value="CW_binding_2"/>
    <property type="match status" value="3"/>
</dbReference>
<dbReference type="OrthoDB" id="9788327at2"/>
<keyword evidence="2" id="KW-0378">Hydrolase</keyword>
<dbReference type="InterPro" id="IPR007253">
    <property type="entry name" value="Cell_wall-bd_2"/>
</dbReference>
<organism evidence="2 3">
    <name type="scientific">Clostridium luticellarii</name>
    <dbReference type="NCBI Taxonomy" id="1691940"/>
    <lineage>
        <taxon>Bacteria</taxon>
        <taxon>Bacillati</taxon>
        <taxon>Bacillota</taxon>
        <taxon>Clostridia</taxon>
        <taxon>Eubacteriales</taxon>
        <taxon>Clostridiaceae</taxon>
        <taxon>Clostridium</taxon>
    </lineage>
</organism>
<evidence type="ECO:0000313" key="2">
    <source>
        <dbReference type="EMBL" id="PRR80475.1"/>
    </source>
</evidence>
<dbReference type="EC" id="3.5.1.28" evidence="2"/>
<dbReference type="PANTHER" id="PTHR30032">
    <property type="entry name" value="N-ACETYLMURAMOYL-L-ALANINE AMIDASE-RELATED"/>
    <property type="match status" value="1"/>
</dbReference>
<comment type="caution">
    <text evidence="2">The sequence shown here is derived from an EMBL/GenBank/DDBJ whole genome shotgun (WGS) entry which is preliminary data.</text>
</comment>
<accession>A0A2T0B9E4</accession>
<evidence type="ECO:0000313" key="3">
    <source>
        <dbReference type="Proteomes" id="UP000237798"/>
    </source>
</evidence>
<dbReference type="Proteomes" id="UP000237798">
    <property type="component" value="Unassembled WGS sequence"/>
</dbReference>
<dbReference type="RefSeq" id="WP_106010868.1">
    <property type="nucleotide sequence ID" value="NZ_JALCPJ010000040.1"/>
</dbReference>
<dbReference type="EMBL" id="PVXP01000085">
    <property type="protein sequence ID" value="PRR80475.1"/>
    <property type="molecule type" value="Genomic_DNA"/>
</dbReference>
<evidence type="ECO:0000259" key="1">
    <source>
        <dbReference type="Pfam" id="PF01841"/>
    </source>
</evidence>
<dbReference type="AlphaFoldDB" id="A0A2T0B9E4"/>
<dbReference type="InterPro" id="IPR051922">
    <property type="entry name" value="Bact_Sporulation_Assoc"/>
</dbReference>
<gene>
    <name evidence="2" type="primary">lytC_16</name>
    <name evidence="2" type="ORF">CLLU_33240</name>
</gene>
<dbReference type="InterPro" id="IPR038765">
    <property type="entry name" value="Papain-like_cys_pep_sf"/>
</dbReference>
<sequence>MNIKNVFASAGLISLIIAATLIVEPTKAAASSVTRIGGINRYETAAQAATSSFKDGSENVVLVSGEGYADSISASVLARKLNAPILFTGSETLDLNVITALETLKTKNIFIIGGEASISRSIEDRLKSDYAVTRLGASDRYSTNLVVANYLVSKLGASRDKILVVSGAGFSDALSAAPVAAAKDEILLLANNNIDSMKDTAYFAKDAAVTVIGTANSISNDVYDQLKADRRIDGGSDRFATNLSVLKEFNSDLKADKLYIANASGDGYADALVASTLSGKYSAPLVLTDVYGSEATDNAIDYLNKNAGKYNTSNIYIIGGTGVVPDAIINSINPGSSDGSQNNSQYLASATNAVAKAENSKLQSDVDSAKTLVDALTDGSDKTALLNRLQAVQYEINKTNGSVVTTPEQFSDLIENALVNFDSSLNVTIENYSSSVYNLNAIMDEIFKYNPDLNFEYKGTELSALTSGNTANVILTFSYHDSKENLIQKKNKIDAKITKIVNSVTNFNMSDYEKELALHDYLVNNCKYDPRVLAGNIPDSSDDTYNAYGALINGTAVCQGYADAMYRLLKAVGIENMMVLGTVSDGVQTVDHAWNIVKIGGQCYQLDSTFDDPSYKDGGSHPTHDYFNVTDDFLSRDHTWDKSKYPVCNSSEYTYK</sequence>
<dbReference type="SUPFAM" id="SSF54001">
    <property type="entry name" value="Cysteine proteinases"/>
    <property type="match status" value="1"/>
</dbReference>
<dbReference type="InterPro" id="IPR002931">
    <property type="entry name" value="Transglutaminase-like"/>
</dbReference>
<keyword evidence="3" id="KW-1185">Reference proteome</keyword>
<name>A0A2T0B9E4_9CLOT</name>
<proteinExistence type="predicted"/>
<feature type="domain" description="Transglutaminase-like" evidence="1">
    <location>
        <begin position="499"/>
        <end position="602"/>
    </location>
</feature>
<protein>
    <submittedName>
        <fullName evidence="2">N-acetylmuramoyl-L-alanine amidase LytC</fullName>
        <ecNumber evidence="2">3.5.1.28</ecNumber>
    </submittedName>
</protein>
<reference evidence="2 3" key="1">
    <citation type="submission" date="2018-03" db="EMBL/GenBank/DDBJ databases">
        <title>Genome sequence of Clostridium luticellarii DSM 29923.</title>
        <authorList>
            <person name="Poehlein A."/>
            <person name="Daniel R."/>
        </authorList>
    </citation>
    <scope>NUCLEOTIDE SEQUENCE [LARGE SCALE GENOMIC DNA]</scope>
    <source>
        <strain evidence="2 3">DSM 29923</strain>
    </source>
</reference>
<dbReference type="Gene3D" id="3.40.50.12090">
    <property type="match status" value="2"/>
</dbReference>